<feature type="domain" description="VOC" evidence="1">
    <location>
        <begin position="1"/>
        <end position="126"/>
    </location>
</feature>
<comment type="caution">
    <text evidence="2">The sequence shown here is derived from an EMBL/GenBank/DDBJ whole genome shotgun (WGS) entry which is preliminary data.</text>
</comment>
<dbReference type="SUPFAM" id="SSF54593">
    <property type="entry name" value="Glyoxalase/Bleomycin resistance protein/Dihydroxybiphenyl dioxygenase"/>
    <property type="match status" value="1"/>
</dbReference>
<dbReference type="PROSITE" id="PS51819">
    <property type="entry name" value="VOC"/>
    <property type="match status" value="1"/>
</dbReference>
<dbReference type="InterPro" id="IPR029068">
    <property type="entry name" value="Glyas_Bleomycin-R_OHBP_Dase"/>
</dbReference>
<dbReference type="PANTHER" id="PTHR35006">
    <property type="entry name" value="GLYOXALASE FAMILY PROTEIN (AFU_ORTHOLOGUE AFUA_5G14830)"/>
    <property type="match status" value="1"/>
</dbReference>
<dbReference type="PANTHER" id="PTHR35006:SF2">
    <property type="entry name" value="GLYOXALASE FAMILY PROTEIN (AFU_ORTHOLOGUE AFUA_5G14830)"/>
    <property type="match status" value="1"/>
</dbReference>
<evidence type="ECO:0000259" key="1">
    <source>
        <dbReference type="PROSITE" id="PS51819"/>
    </source>
</evidence>
<sequence>MFDHLGIIVRDAESAAAFYAAALMPLGLPIIQRHPNGAFIVGEQSGDRFLYVGPDAPGFWNEDHKSSRSPIHICFSAPSREAVDTFYEAALANGGKGNGEPGDRERGYYAAYVLDPDGNNIEAVYKSA</sequence>
<evidence type="ECO:0000313" key="2">
    <source>
        <dbReference type="EMBL" id="MBN9672347.1"/>
    </source>
</evidence>
<dbReference type="EMBL" id="JAEKJZ010000004">
    <property type="protein sequence ID" value="MBN9672347.1"/>
    <property type="molecule type" value="Genomic_DNA"/>
</dbReference>
<organism evidence="2 3">
    <name type="scientific">Roseibium aggregatum</name>
    <dbReference type="NCBI Taxonomy" id="187304"/>
    <lineage>
        <taxon>Bacteria</taxon>
        <taxon>Pseudomonadati</taxon>
        <taxon>Pseudomonadota</taxon>
        <taxon>Alphaproteobacteria</taxon>
        <taxon>Hyphomicrobiales</taxon>
        <taxon>Stappiaceae</taxon>
        <taxon>Roseibium</taxon>
    </lineage>
</organism>
<dbReference type="Gene3D" id="3.10.180.10">
    <property type="entry name" value="2,3-Dihydroxybiphenyl 1,2-Dioxygenase, domain 1"/>
    <property type="match status" value="1"/>
</dbReference>
<protein>
    <submittedName>
        <fullName evidence="2">VOC family protein</fullName>
    </submittedName>
</protein>
<gene>
    <name evidence="2" type="ORF">JF539_18480</name>
</gene>
<dbReference type="InterPro" id="IPR004360">
    <property type="entry name" value="Glyas_Fos-R_dOase_dom"/>
</dbReference>
<proteinExistence type="predicted"/>
<dbReference type="AlphaFoldDB" id="A0A939EFL9"/>
<dbReference type="Proteomes" id="UP000664096">
    <property type="component" value="Unassembled WGS sequence"/>
</dbReference>
<accession>A0A939EFL9</accession>
<reference evidence="2" key="1">
    <citation type="submission" date="2020-12" db="EMBL/GenBank/DDBJ databases">
        <title>Oil enriched cultivation method for isolating marine PHA-producing bacteria.</title>
        <authorList>
            <person name="Zheng W."/>
            <person name="Yu S."/>
            <person name="Huang Y."/>
        </authorList>
    </citation>
    <scope>NUCLEOTIDE SEQUENCE</scope>
    <source>
        <strain evidence="2">SY-2-12</strain>
    </source>
</reference>
<dbReference type="InterPro" id="IPR037523">
    <property type="entry name" value="VOC_core"/>
</dbReference>
<name>A0A939EFL9_9HYPH</name>
<evidence type="ECO:0000313" key="3">
    <source>
        <dbReference type="Proteomes" id="UP000664096"/>
    </source>
</evidence>
<dbReference type="Pfam" id="PF00903">
    <property type="entry name" value="Glyoxalase"/>
    <property type="match status" value="1"/>
</dbReference>